<evidence type="ECO:0000313" key="6">
    <source>
        <dbReference type="Proteomes" id="UP000799302"/>
    </source>
</evidence>
<comment type="similarity">
    <text evidence="1">Belongs to the AIM6 family.</text>
</comment>
<sequence>MVSKIDHDSMNGPHGDREDEAEGLLAGDEQDQPDLSEDFKSQERKYSDKRVPSLLERLNSKLSFRRRSNWLPIYELQDRMHSSSPSQSPRHRKRPISSIVFSCCYITLAISGLAAILGVLLGYLTLKSSDTFWPEYEGANATNYPLDVTRDITPVPCHSHNDYWRRIPLFDALHAGCISVEADVWHYGSNLYVGHDIPSLTASRTIESLYINPLLALLAHQNPKTEFVEASGRGVFDTLPSQTLVLLVDFKTEGNGTWGAVMQHLAPLRERGYLSYWDGTNVIRRAITVVGTGNTPFTRVVENSTYRDIFFDAPLQLFSLKNSKDEAPVGEPNMEPYSPSNSYYASTSANLAIGIPWWGRYSEAQQEKIQDYMQGAQKAGLKARYWDTPGWPVGLRYYIWTLLVKMGVDVLNVDDLVGATSGVWGSWG</sequence>
<reference evidence="5" key="1">
    <citation type="journal article" date="2020" name="Stud. Mycol.">
        <title>101 Dothideomycetes genomes: a test case for predicting lifestyles and emergence of pathogens.</title>
        <authorList>
            <person name="Haridas S."/>
            <person name="Albert R."/>
            <person name="Binder M."/>
            <person name="Bloem J."/>
            <person name="Labutti K."/>
            <person name="Salamov A."/>
            <person name="Andreopoulos B."/>
            <person name="Baker S."/>
            <person name="Barry K."/>
            <person name="Bills G."/>
            <person name="Bluhm B."/>
            <person name="Cannon C."/>
            <person name="Castanera R."/>
            <person name="Culley D."/>
            <person name="Daum C."/>
            <person name="Ezra D."/>
            <person name="Gonzalez J."/>
            <person name="Henrissat B."/>
            <person name="Kuo A."/>
            <person name="Liang C."/>
            <person name="Lipzen A."/>
            <person name="Lutzoni F."/>
            <person name="Magnuson J."/>
            <person name="Mondo S."/>
            <person name="Nolan M."/>
            <person name="Ohm R."/>
            <person name="Pangilinan J."/>
            <person name="Park H.-J."/>
            <person name="Ramirez L."/>
            <person name="Alfaro M."/>
            <person name="Sun H."/>
            <person name="Tritt A."/>
            <person name="Yoshinaga Y."/>
            <person name="Zwiers L.-H."/>
            <person name="Turgeon B."/>
            <person name="Goodwin S."/>
            <person name="Spatafora J."/>
            <person name="Crous P."/>
            <person name="Grigoriev I."/>
        </authorList>
    </citation>
    <scope>NUCLEOTIDE SEQUENCE</scope>
    <source>
        <strain evidence="5">CBS 115976</strain>
    </source>
</reference>
<keyword evidence="4" id="KW-0812">Transmembrane</keyword>
<dbReference type="InterPro" id="IPR051236">
    <property type="entry name" value="HAT_RTT109-like"/>
</dbReference>
<dbReference type="GO" id="GO:0006629">
    <property type="term" value="P:lipid metabolic process"/>
    <property type="evidence" value="ECO:0007669"/>
    <property type="project" value="InterPro"/>
</dbReference>
<accession>A0A6A6UJY1</accession>
<feature type="compositionally biased region" description="Basic and acidic residues" evidence="3">
    <location>
        <begin position="37"/>
        <end position="49"/>
    </location>
</feature>
<protein>
    <recommendedName>
        <fullName evidence="2">Altered inheritance of mitochondria protein 6</fullName>
    </recommendedName>
</protein>
<feature type="transmembrane region" description="Helical" evidence="4">
    <location>
        <begin position="99"/>
        <end position="124"/>
    </location>
</feature>
<proteinExistence type="inferred from homology"/>
<dbReference type="AlphaFoldDB" id="A0A6A6UJY1"/>
<name>A0A6A6UJY1_9PEZI</name>
<gene>
    <name evidence="5" type="ORF">BT63DRAFT_422292</name>
</gene>
<dbReference type="PANTHER" id="PTHR31571">
    <property type="entry name" value="ALTERED INHERITANCE OF MITOCHONDRIA PROTEIN 6"/>
    <property type="match status" value="1"/>
</dbReference>
<dbReference type="EMBL" id="MU004232">
    <property type="protein sequence ID" value="KAF2671777.1"/>
    <property type="molecule type" value="Genomic_DNA"/>
</dbReference>
<keyword evidence="4" id="KW-0472">Membrane</keyword>
<dbReference type="CDD" id="cd08577">
    <property type="entry name" value="PI-PLCc_GDPD_SF_unchar3"/>
    <property type="match status" value="1"/>
</dbReference>
<dbReference type="OrthoDB" id="4153866at2759"/>
<feature type="compositionally biased region" description="Basic and acidic residues" evidence="3">
    <location>
        <begin position="1"/>
        <end position="17"/>
    </location>
</feature>
<keyword evidence="4" id="KW-1133">Transmembrane helix</keyword>
<dbReference type="GO" id="GO:0008081">
    <property type="term" value="F:phosphoric diester hydrolase activity"/>
    <property type="evidence" value="ECO:0007669"/>
    <property type="project" value="InterPro"/>
</dbReference>
<evidence type="ECO:0000256" key="1">
    <source>
        <dbReference type="ARBA" id="ARBA00008858"/>
    </source>
</evidence>
<dbReference type="InterPro" id="IPR017946">
    <property type="entry name" value="PLC-like_Pdiesterase_TIM-brl"/>
</dbReference>
<evidence type="ECO:0000256" key="4">
    <source>
        <dbReference type="SAM" id="Phobius"/>
    </source>
</evidence>
<evidence type="ECO:0000256" key="2">
    <source>
        <dbReference type="ARBA" id="ARBA00014286"/>
    </source>
</evidence>
<feature type="region of interest" description="Disordered" evidence="3">
    <location>
        <begin position="1"/>
        <end position="49"/>
    </location>
</feature>
<keyword evidence="6" id="KW-1185">Reference proteome</keyword>
<evidence type="ECO:0000256" key="3">
    <source>
        <dbReference type="SAM" id="MobiDB-lite"/>
    </source>
</evidence>
<dbReference type="Proteomes" id="UP000799302">
    <property type="component" value="Unassembled WGS sequence"/>
</dbReference>
<dbReference type="InterPro" id="IPR039559">
    <property type="entry name" value="AIM6_PI-PLC-like_dom"/>
</dbReference>
<evidence type="ECO:0000313" key="5">
    <source>
        <dbReference type="EMBL" id="KAF2671777.1"/>
    </source>
</evidence>
<organism evidence="5 6">
    <name type="scientific">Microthyrium microscopicum</name>
    <dbReference type="NCBI Taxonomy" id="703497"/>
    <lineage>
        <taxon>Eukaryota</taxon>
        <taxon>Fungi</taxon>
        <taxon>Dikarya</taxon>
        <taxon>Ascomycota</taxon>
        <taxon>Pezizomycotina</taxon>
        <taxon>Dothideomycetes</taxon>
        <taxon>Dothideomycetes incertae sedis</taxon>
        <taxon>Microthyriales</taxon>
        <taxon>Microthyriaceae</taxon>
        <taxon>Microthyrium</taxon>
    </lineage>
</organism>
<dbReference type="SUPFAM" id="SSF51695">
    <property type="entry name" value="PLC-like phosphodiesterases"/>
    <property type="match status" value="1"/>
</dbReference>
<feature type="compositionally biased region" description="Acidic residues" evidence="3">
    <location>
        <begin position="18"/>
        <end position="36"/>
    </location>
</feature>
<dbReference type="PANTHER" id="PTHR31571:SF1">
    <property type="entry name" value="ALTERED INHERITANCE OF MITOCHONDRIA PROTEIN 6"/>
    <property type="match status" value="1"/>
</dbReference>